<proteinExistence type="predicted"/>
<feature type="domain" description="Zinc finger PHD-type" evidence="7">
    <location>
        <begin position="282"/>
        <end position="329"/>
    </location>
</feature>
<dbReference type="InterPro" id="IPR001965">
    <property type="entry name" value="Znf_PHD"/>
</dbReference>
<keyword evidence="4" id="KW-0805">Transcription regulation</keyword>
<protein>
    <recommendedName>
        <fullName evidence="7">Zinc finger PHD-type domain-containing protein</fullName>
    </recommendedName>
</protein>
<gene>
    <name evidence="8" type="ORF">Nepgr_011058</name>
</gene>
<evidence type="ECO:0000256" key="1">
    <source>
        <dbReference type="ARBA" id="ARBA00022723"/>
    </source>
</evidence>
<dbReference type="PANTHER" id="PTHR33304">
    <property type="match status" value="1"/>
</dbReference>
<dbReference type="GO" id="GO:0008270">
    <property type="term" value="F:zinc ion binding"/>
    <property type="evidence" value="ECO:0007669"/>
    <property type="project" value="UniProtKB-KW"/>
</dbReference>
<evidence type="ECO:0000259" key="7">
    <source>
        <dbReference type="SMART" id="SM00249"/>
    </source>
</evidence>
<evidence type="ECO:0000313" key="8">
    <source>
        <dbReference type="EMBL" id="GMH09218.1"/>
    </source>
</evidence>
<keyword evidence="3" id="KW-0862">Zinc</keyword>
<dbReference type="SUPFAM" id="SSF57903">
    <property type="entry name" value="FYVE/PHD zinc finger"/>
    <property type="match status" value="1"/>
</dbReference>
<dbReference type="SMART" id="SM00249">
    <property type="entry name" value="PHD"/>
    <property type="match status" value="1"/>
</dbReference>
<dbReference type="Pfam" id="PF23121">
    <property type="entry name" value="SPOC_AIPP2"/>
    <property type="match status" value="1"/>
</dbReference>
<dbReference type="PANTHER" id="PTHR33304:SF15">
    <property type="entry name" value="ZINC FINGER PHD-TYPE DOMAIN-CONTAINING PROTEIN"/>
    <property type="match status" value="1"/>
</dbReference>
<keyword evidence="1" id="KW-0479">Metal-binding</keyword>
<dbReference type="Proteomes" id="UP001279734">
    <property type="component" value="Unassembled WGS sequence"/>
</dbReference>
<evidence type="ECO:0000256" key="6">
    <source>
        <dbReference type="SAM" id="MobiDB-lite"/>
    </source>
</evidence>
<reference evidence="8" key="1">
    <citation type="submission" date="2023-05" db="EMBL/GenBank/DDBJ databases">
        <title>Nepenthes gracilis genome sequencing.</title>
        <authorList>
            <person name="Fukushima K."/>
        </authorList>
    </citation>
    <scope>NUCLEOTIDE SEQUENCE</scope>
    <source>
        <strain evidence="8">SING2019-196</strain>
    </source>
</reference>
<evidence type="ECO:0000313" key="9">
    <source>
        <dbReference type="Proteomes" id="UP001279734"/>
    </source>
</evidence>
<dbReference type="InterPro" id="IPR013083">
    <property type="entry name" value="Znf_RING/FYVE/PHD"/>
</dbReference>
<dbReference type="InterPro" id="IPR049914">
    <property type="entry name" value="PHD1-3/5-6"/>
</dbReference>
<keyword evidence="5" id="KW-0804">Transcription</keyword>
<sequence length="1163" mass="127558">MKPEEVGNSAEVSLKRRACSGRLLTSSAANCSFISSSSYSSLFENVESKANSGVLGTCECTEMHQSVNTGQIIVRDGVLNRLDCHGDDVSCISKADGTNIMMGAHRSDADHKTSICSSDSVNSFLPTGFQKSITIQDSKEIPDSGQCLVKEKERYLPKPRDALQLTEYFSDRSDPSETSLCRNEPSAAISLKGEPVQCSVEQVDLSVARAECDEHMHAKSSTVESEMIDRNKSADDALNSSEQNEHLKISAALDDLKKQELPSQSHAMGDNVRLDELIDVRACDICGDVGREALLAICAKCSDGAEHIYCMRTKMDKVPEGDWMCEECMLMEKEQGKIQDDDEKSLLNVKGQSSVELNSSVKDNDKIIQNRICSTSYFSRKRCNPGLQVSPSVKRRALGKDFCSWGLSASNTRTLLQQNSSMEMNNGQYPLRLASSFQDHSSNKMLGKECSVSFNKSSKIEPQSAGGYLLQRKLSNSSVTHFKVQSGSTDKKRKIMEASVFHNTKEHAFRKLSKSISFSGANTVHSDVSASKTKIAEDVKSLRCGIEQKMLRRAHSLKINSTQPNSRKHGSGISKLKANERVTVLGDSMIKLLPREKRHHLKTTEFLGNLNMATEVGCIISKGSSCAKISAGSAEEKMTSTQENNVPSSPVKIASSYRGLKESQSFQKAEPEPISRDVDSHLRTSEEIVLDSTPLVKELPTFSSAGLVPSSVVPKHDCIWKGVFKLEKGGKLPSYCDGIHAHLSTSASSKVLQVVHKFPHEILLKEVPRLDTWPVQFQKTGAMEDDIALYFFAEDLQSYIQSYKRLLECMVMNDLSLKANFNGVELLIFPSVVLPQRSQRWNNLSFLWGVFRARKISSPDYISVCSSRKRIHIPSLSAVTPDQDLSITAVSGPQTEIFSVPMGEDLSSSHVFDKSVRGLDLQSAASTGCTGRSCGLDISVNNKNFGDLQHREDLQKEDNKCQNPYPEIMLEGNASLIEQQSGKTVVGIAAGIGERHHGSCNSLSYTGLNYSSHMFSPQINDSASQFTPKSDRHDVAHGLEMLEKSSRSSVSLDSGPSAQSDSGDWIKLDECQVEARDGAPNLELSLGNATKPPKQCEPVLFLSLANRRDDQGPHHRITDGVEGDISVALSLALPCSSKEVMSENFPKADVDTPLLLFGGVRKL</sequence>
<accession>A0AAD3SDK5</accession>
<dbReference type="EMBL" id="BSYO01000009">
    <property type="protein sequence ID" value="GMH09218.1"/>
    <property type="molecule type" value="Genomic_DNA"/>
</dbReference>
<dbReference type="AlphaFoldDB" id="A0AAD3SDK5"/>
<name>A0AAD3SDK5_NEPGR</name>
<keyword evidence="2" id="KW-0863">Zinc-finger</keyword>
<dbReference type="Gene3D" id="3.30.40.10">
    <property type="entry name" value="Zinc/RING finger domain, C3HC4 (zinc finger)"/>
    <property type="match status" value="1"/>
</dbReference>
<evidence type="ECO:0000256" key="5">
    <source>
        <dbReference type="ARBA" id="ARBA00023163"/>
    </source>
</evidence>
<organism evidence="8 9">
    <name type="scientific">Nepenthes gracilis</name>
    <name type="common">Slender pitcher plant</name>
    <dbReference type="NCBI Taxonomy" id="150966"/>
    <lineage>
        <taxon>Eukaryota</taxon>
        <taxon>Viridiplantae</taxon>
        <taxon>Streptophyta</taxon>
        <taxon>Embryophyta</taxon>
        <taxon>Tracheophyta</taxon>
        <taxon>Spermatophyta</taxon>
        <taxon>Magnoliopsida</taxon>
        <taxon>eudicotyledons</taxon>
        <taxon>Gunneridae</taxon>
        <taxon>Pentapetalae</taxon>
        <taxon>Caryophyllales</taxon>
        <taxon>Nepenthaceae</taxon>
        <taxon>Nepenthes</taxon>
    </lineage>
</organism>
<dbReference type="InterPro" id="IPR011011">
    <property type="entry name" value="Znf_FYVE_PHD"/>
</dbReference>
<evidence type="ECO:0000256" key="4">
    <source>
        <dbReference type="ARBA" id="ARBA00023015"/>
    </source>
</evidence>
<keyword evidence="9" id="KW-1185">Reference proteome</keyword>
<dbReference type="GO" id="GO:0140566">
    <property type="term" value="F:histone reader activity"/>
    <property type="evidence" value="ECO:0007669"/>
    <property type="project" value="InterPro"/>
</dbReference>
<feature type="compositionally biased region" description="Polar residues" evidence="6">
    <location>
        <begin position="1047"/>
        <end position="1062"/>
    </location>
</feature>
<evidence type="ECO:0000256" key="3">
    <source>
        <dbReference type="ARBA" id="ARBA00022833"/>
    </source>
</evidence>
<evidence type="ECO:0000256" key="2">
    <source>
        <dbReference type="ARBA" id="ARBA00022771"/>
    </source>
</evidence>
<comment type="caution">
    <text evidence="8">The sequence shown here is derived from an EMBL/GenBank/DDBJ whole genome shotgun (WGS) entry which is preliminary data.</text>
</comment>
<feature type="region of interest" description="Disordered" evidence="6">
    <location>
        <begin position="1043"/>
        <end position="1064"/>
    </location>
</feature>
<dbReference type="InterPro" id="IPR056280">
    <property type="entry name" value="AIPP2-like_SPOC"/>
</dbReference>
<dbReference type="GO" id="GO:0034244">
    <property type="term" value="P:negative regulation of transcription elongation by RNA polymerase II"/>
    <property type="evidence" value="ECO:0007669"/>
    <property type="project" value="InterPro"/>
</dbReference>